<dbReference type="AlphaFoldDB" id="A0AAV7LJ34"/>
<reference evidence="2" key="1">
    <citation type="journal article" date="2022" name="bioRxiv">
        <title>Sequencing and chromosome-scale assembly of the giantPleurodeles waltlgenome.</title>
        <authorList>
            <person name="Brown T."/>
            <person name="Elewa A."/>
            <person name="Iarovenko S."/>
            <person name="Subramanian E."/>
            <person name="Araus A.J."/>
            <person name="Petzold A."/>
            <person name="Susuki M."/>
            <person name="Suzuki K.-i.T."/>
            <person name="Hayashi T."/>
            <person name="Toyoda A."/>
            <person name="Oliveira C."/>
            <person name="Osipova E."/>
            <person name="Leigh N.D."/>
            <person name="Simon A."/>
            <person name="Yun M.H."/>
        </authorList>
    </citation>
    <scope>NUCLEOTIDE SEQUENCE</scope>
    <source>
        <strain evidence="2">20211129_DDA</strain>
        <tissue evidence="2">Liver</tissue>
    </source>
</reference>
<proteinExistence type="predicted"/>
<sequence>MEDKKRSRMPGKTQIQPMSGAQEENRRRASKRRKRKETSPELTPGSAKFTEEDFLDLQVDWVGGRDMEDVFTGTRIA</sequence>
<evidence type="ECO:0000313" key="3">
    <source>
        <dbReference type="Proteomes" id="UP001066276"/>
    </source>
</evidence>
<evidence type="ECO:0000256" key="1">
    <source>
        <dbReference type="SAM" id="MobiDB-lite"/>
    </source>
</evidence>
<protein>
    <submittedName>
        <fullName evidence="2">Uncharacterized protein</fullName>
    </submittedName>
</protein>
<evidence type="ECO:0000313" key="2">
    <source>
        <dbReference type="EMBL" id="KAJ1091590.1"/>
    </source>
</evidence>
<organism evidence="2 3">
    <name type="scientific">Pleurodeles waltl</name>
    <name type="common">Iberian ribbed newt</name>
    <dbReference type="NCBI Taxonomy" id="8319"/>
    <lineage>
        <taxon>Eukaryota</taxon>
        <taxon>Metazoa</taxon>
        <taxon>Chordata</taxon>
        <taxon>Craniata</taxon>
        <taxon>Vertebrata</taxon>
        <taxon>Euteleostomi</taxon>
        <taxon>Amphibia</taxon>
        <taxon>Batrachia</taxon>
        <taxon>Caudata</taxon>
        <taxon>Salamandroidea</taxon>
        <taxon>Salamandridae</taxon>
        <taxon>Pleurodelinae</taxon>
        <taxon>Pleurodeles</taxon>
    </lineage>
</organism>
<accession>A0AAV7LJ34</accession>
<dbReference type="EMBL" id="JANPWB010000015">
    <property type="protein sequence ID" value="KAJ1091590.1"/>
    <property type="molecule type" value="Genomic_DNA"/>
</dbReference>
<name>A0AAV7LJ34_PLEWA</name>
<keyword evidence="3" id="KW-1185">Reference proteome</keyword>
<gene>
    <name evidence="2" type="ORF">NDU88_004709</name>
</gene>
<dbReference type="Proteomes" id="UP001066276">
    <property type="component" value="Chromosome 11"/>
</dbReference>
<comment type="caution">
    <text evidence="2">The sequence shown here is derived from an EMBL/GenBank/DDBJ whole genome shotgun (WGS) entry which is preliminary data.</text>
</comment>
<feature type="region of interest" description="Disordered" evidence="1">
    <location>
        <begin position="1"/>
        <end position="49"/>
    </location>
</feature>